<gene>
    <name evidence="2" type="ORF">GCM10017579_00600</name>
</gene>
<comment type="caution">
    <text evidence="2">The sequence shown here is derived from an EMBL/GenBank/DDBJ whole genome shotgun (WGS) entry which is preliminary data.</text>
</comment>
<feature type="transmembrane region" description="Helical" evidence="1">
    <location>
        <begin position="162"/>
        <end position="180"/>
    </location>
</feature>
<keyword evidence="1" id="KW-0812">Transmembrane</keyword>
<reference evidence="2" key="2">
    <citation type="submission" date="2023-01" db="EMBL/GenBank/DDBJ databases">
        <authorList>
            <person name="Sun Q."/>
            <person name="Evtushenko L."/>
        </authorList>
    </citation>
    <scope>NUCLEOTIDE SEQUENCE</scope>
    <source>
        <strain evidence="2">VKM Ac-1246</strain>
    </source>
</reference>
<sequence>MLLPAVIGVVIIVARPNVATSLTRLRGTWLIAIAAVLQFVHVEGWWPEQVPGAVERRVYAVLVIAVALTFSWLNRSLWTRGTGRWALSLIPLGTMSNAIPIAVLGAMPYSLPGARIAGYTDAALATDAPGYVRLGAVSPLWTPIADVIPVPVLMKVLSLGDLFLLTGLVLLIVACCLSKPEDEPDAATPSGGAIQPSV</sequence>
<protein>
    <submittedName>
        <fullName evidence="2">Uncharacterized protein</fullName>
    </submittedName>
</protein>
<keyword evidence="3" id="KW-1185">Reference proteome</keyword>
<evidence type="ECO:0000256" key="1">
    <source>
        <dbReference type="SAM" id="Phobius"/>
    </source>
</evidence>
<feature type="transmembrane region" description="Helical" evidence="1">
    <location>
        <begin position="58"/>
        <end position="73"/>
    </location>
</feature>
<keyword evidence="1" id="KW-0472">Membrane</keyword>
<dbReference type="EMBL" id="BSEL01000001">
    <property type="protein sequence ID" value="GLJ66024.1"/>
    <property type="molecule type" value="Genomic_DNA"/>
</dbReference>
<evidence type="ECO:0000313" key="3">
    <source>
        <dbReference type="Proteomes" id="UP001142292"/>
    </source>
</evidence>
<name>A0ABQ5SQ25_9ACTN</name>
<feature type="transmembrane region" description="Helical" evidence="1">
    <location>
        <begin position="29"/>
        <end position="46"/>
    </location>
</feature>
<dbReference type="InterPro" id="IPR035168">
    <property type="entry name" value="DUF5317"/>
</dbReference>
<organism evidence="2 3">
    <name type="scientific">Nocardioides luteus</name>
    <dbReference type="NCBI Taxonomy" id="1844"/>
    <lineage>
        <taxon>Bacteria</taxon>
        <taxon>Bacillati</taxon>
        <taxon>Actinomycetota</taxon>
        <taxon>Actinomycetes</taxon>
        <taxon>Propionibacteriales</taxon>
        <taxon>Nocardioidaceae</taxon>
        <taxon>Nocardioides</taxon>
    </lineage>
</organism>
<dbReference type="Proteomes" id="UP001142292">
    <property type="component" value="Unassembled WGS sequence"/>
</dbReference>
<accession>A0ABQ5SQ25</accession>
<reference evidence="2" key="1">
    <citation type="journal article" date="2014" name="Int. J. Syst. Evol. Microbiol.">
        <title>Complete genome of a new Firmicutes species belonging to the dominant human colonic microbiota ('Ruminococcus bicirculans') reveals two chromosomes and a selective capacity to utilize plant glucans.</title>
        <authorList>
            <consortium name="NISC Comparative Sequencing Program"/>
            <person name="Wegmann U."/>
            <person name="Louis P."/>
            <person name="Goesmann A."/>
            <person name="Henrissat B."/>
            <person name="Duncan S.H."/>
            <person name="Flint H.J."/>
        </authorList>
    </citation>
    <scope>NUCLEOTIDE SEQUENCE</scope>
    <source>
        <strain evidence="2">VKM Ac-1246</strain>
    </source>
</reference>
<feature type="transmembrane region" description="Helical" evidence="1">
    <location>
        <begin position="85"/>
        <end position="106"/>
    </location>
</feature>
<evidence type="ECO:0000313" key="2">
    <source>
        <dbReference type="EMBL" id="GLJ66024.1"/>
    </source>
</evidence>
<keyword evidence="1" id="KW-1133">Transmembrane helix</keyword>
<dbReference type="Pfam" id="PF17248">
    <property type="entry name" value="DUF5317"/>
    <property type="match status" value="1"/>
</dbReference>
<proteinExistence type="predicted"/>